<dbReference type="AlphaFoldDB" id="A0A6P1E576"/>
<evidence type="ECO:0000256" key="4">
    <source>
        <dbReference type="ARBA" id="ARBA00022833"/>
    </source>
</evidence>
<protein>
    <recommendedName>
        <fullName evidence="5">Peptidase M10 metallopeptidase domain-containing protein</fullName>
    </recommendedName>
</protein>
<evidence type="ECO:0000256" key="3">
    <source>
        <dbReference type="ARBA" id="ARBA00022801"/>
    </source>
</evidence>
<dbReference type="InterPro" id="IPR001818">
    <property type="entry name" value="Pept_M10_metallopeptidase"/>
</dbReference>
<feature type="domain" description="Peptidase M10 metallopeptidase" evidence="5">
    <location>
        <begin position="376"/>
        <end position="410"/>
    </location>
</feature>
<dbReference type="Pfam" id="PF00413">
    <property type="entry name" value="Peptidase_M10"/>
    <property type="match status" value="1"/>
</dbReference>
<organism evidence="6 7">
    <name type="scientific">Lentilactobacillus hilgardii</name>
    <name type="common">Lactobacillus hilgardii</name>
    <dbReference type="NCBI Taxonomy" id="1588"/>
    <lineage>
        <taxon>Bacteria</taxon>
        <taxon>Bacillati</taxon>
        <taxon>Bacillota</taxon>
        <taxon>Bacilli</taxon>
        <taxon>Lactobacillales</taxon>
        <taxon>Lactobacillaceae</taxon>
        <taxon>Lentilactobacillus</taxon>
    </lineage>
</organism>
<dbReference type="SUPFAM" id="SSF55486">
    <property type="entry name" value="Metalloproteases ('zincins'), catalytic domain"/>
    <property type="match status" value="2"/>
</dbReference>
<gene>
    <name evidence="6" type="ORF">GQR93_06520</name>
</gene>
<keyword evidence="2" id="KW-0479">Metal-binding</keyword>
<keyword evidence="4" id="KW-0862">Zinc</keyword>
<dbReference type="GO" id="GO:0008237">
    <property type="term" value="F:metallopeptidase activity"/>
    <property type="evidence" value="ECO:0007669"/>
    <property type="project" value="InterPro"/>
</dbReference>
<name>A0A6P1E576_LENHI</name>
<keyword evidence="3" id="KW-0378">Hydrolase</keyword>
<dbReference type="EMBL" id="CP047121">
    <property type="protein sequence ID" value="QHB51858.1"/>
    <property type="molecule type" value="Genomic_DNA"/>
</dbReference>
<evidence type="ECO:0000313" key="7">
    <source>
        <dbReference type="Proteomes" id="UP000465035"/>
    </source>
</evidence>
<keyword evidence="1" id="KW-0645">Protease</keyword>
<dbReference type="InterPro" id="IPR024079">
    <property type="entry name" value="MetalloPept_cat_dom_sf"/>
</dbReference>
<sequence>MKVSKKFFPGVLLTAFAFSAGFLMNNQPNAQAKSSVKVVWRQKMTRSFYTINQSKAKNGYAYSAKLGKKVFKLSNYSHKTFTAYYHQKLKVNNQYRIYYYVKSNSGKKASGWVWRNYLKRIPSKINSSNSVIGATVSSQSQLMSYINAAPDLDPNLTILGFETDVYSKYKTTLSQQYNLAQFASSGVFKDNHAKIYVADNRLNSYVNTAIERWNAALGKNVFSIGSSSNHTLTVKLTDASTEKWDGLFSGHIIEINSKNFTNPNYANNNLATSSTLEAKLTDISNQASSLLDLTNTLLNKLRINYQLQYLTLESKYNNSSSASTKSTIQKQISDLATNYENQDKAIRQNYDSQVSALRQAVKDAYVQEQPAISQASTTNYWTTVIMHELGHGLGLYHTPYQSDVMFASSSDEQDATPSPVKYAWTQAKDPSDAMAYTSATLTSRDVDRAKLAEILGYW</sequence>
<accession>A0A6P1E576</accession>
<evidence type="ECO:0000313" key="6">
    <source>
        <dbReference type="EMBL" id="QHB51858.1"/>
    </source>
</evidence>
<proteinExistence type="predicted"/>
<dbReference type="GeneID" id="69058008"/>
<reference evidence="6 7" key="1">
    <citation type="submission" date="2019-12" db="EMBL/GenBank/DDBJ databases">
        <title>Lactobacillus hilgardii FLUB.</title>
        <authorList>
            <person name="Gustaw K."/>
        </authorList>
    </citation>
    <scope>NUCLEOTIDE SEQUENCE [LARGE SCALE GENOMIC DNA]</scope>
    <source>
        <strain evidence="6 7">FLUB</strain>
    </source>
</reference>
<evidence type="ECO:0000259" key="5">
    <source>
        <dbReference type="Pfam" id="PF00413"/>
    </source>
</evidence>
<dbReference type="Proteomes" id="UP000465035">
    <property type="component" value="Chromosome"/>
</dbReference>
<evidence type="ECO:0000256" key="1">
    <source>
        <dbReference type="ARBA" id="ARBA00022670"/>
    </source>
</evidence>
<dbReference type="RefSeq" id="WP_003553542.1">
    <property type="nucleotide sequence ID" value="NZ_CABKOL010000102.1"/>
</dbReference>
<dbReference type="Gene3D" id="3.40.390.10">
    <property type="entry name" value="Collagenase (Catalytic Domain)"/>
    <property type="match status" value="1"/>
</dbReference>
<evidence type="ECO:0000256" key="2">
    <source>
        <dbReference type="ARBA" id="ARBA00022723"/>
    </source>
</evidence>